<dbReference type="SUPFAM" id="SSF103473">
    <property type="entry name" value="MFS general substrate transporter"/>
    <property type="match status" value="1"/>
</dbReference>
<evidence type="ECO:0000313" key="8">
    <source>
        <dbReference type="EMBL" id="OHE99784.1"/>
    </source>
</evidence>
<evidence type="ECO:0000256" key="2">
    <source>
        <dbReference type="ARBA" id="ARBA00022692"/>
    </source>
</evidence>
<reference evidence="8 9" key="1">
    <citation type="submission" date="2016-09" db="EMBL/GenBank/DDBJ databases">
        <authorList>
            <person name="Capua I."/>
            <person name="De Benedictis P."/>
            <person name="Joannis T."/>
            <person name="Lombin L.H."/>
            <person name="Cattoli G."/>
        </authorList>
    </citation>
    <scope>NUCLEOTIDE SEQUENCE [LARGE SCALE GENOMIC DNA]</scope>
    <source>
        <strain evidence="8 9">IMI 309357</strain>
    </source>
</reference>
<dbReference type="EMBL" id="MJBS01000033">
    <property type="protein sequence ID" value="OHE99784.1"/>
    <property type="molecule type" value="Genomic_DNA"/>
</dbReference>
<dbReference type="GO" id="GO:0005886">
    <property type="term" value="C:plasma membrane"/>
    <property type="evidence" value="ECO:0007669"/>
    <property type="project" value="TreeGrafter"/>
</dbReference>
<keyword evidence="4 6" id="KW-0472">Membrane</keyword>
<dbReference type="PANTHER" id="PTHR23502:SF151">
    <property type="entry name" value="MAJOR FACILITATOR SUPERFAMILY (MFS) PROFILE DOMAIN-CONTAINING PROTEIN"/>
    <property type="match status" value="1"/>
</dbReference>
<feature type="transmembrane region" description="Helical" evidence="6">
    <location>
        <begin position="191"/>
        <end position="215"/>
    </location>
</feature>
<dbReference type="PROSITE" id="PS00216">
    <property type="entry name" value="SUGAR_TRANSPORT_1"/>
    <property type="match status" value="1"/>
</dbReference>
<dbReference type="InterPro" id="IPR011701">
    <property type="entry name" value="MFS"/>
</dbReference>
<protein>
    <recommendedName>
        <fullName evidence="7">Major facilitator superfamily (MFS) profile domain-containing protein</fullName>
    </recommendedName>
</protein>
<feature type="domain" description="Major facilitator superfamily (MFS) profile" evidence="7">
    <location>
        <begin position="1"/>
        <end position="397"/>
    </location>
</feature>
<dbReference type="RefSeq" id="XP_022476929.1">
    <property type="nucleotide sequence ID" value="XM_022616567.1"/>
</dbReference>
<dbReference type="InterPro" id="IPR020846">
    <property type="entry name" value="MFS_dom"/>
</dbReference>
<dbReference type="GO" id="GO:0042908">
    <property type="term" value="P:xenobiotic transport"/>
    <property type="evidence" value="ECO:0007669"/>
    <property type="project" value="UniProtKB-ARBA"/>
</dbReference>
<feature type="transmembrane region" description="Helical" evidence="6">
    <location>
        <begin position="372"/>
        <end position="391"/>
    </location>
</feature>
<gene>
    <name evidence="8" type="ORF">CORC01_04920</name>
</gene>
<evidence type="ECO:0000256" key="5">
    <source>
        <dbReference type="SAM" id="MobiDB-lite"/>
    </source>
</evidence>
<evidence type="ECO:0000256" key="6">
    <source>
        <dbReference type="SAM" id="Phobius"/>
    </source>
</evidence>
<dbReference type="AlphaFoldDB" id="A0A1G4BED0"/>
<keyword evidence="2 6" id="KW-0812">Transmembrane</keyword>
<dbReference type="GeneID" id="34558077"/>
<feature type="transmembrane region" description="Helical" evidence="6">
    <location>
        <begin position="282"/>
        <end position="301"/>
    </location>
</feature>
<evidence type="ECO:0000256" key="4">
    <source>
        <dbReference type="ARBA" id="ARBA00023136"/>
    </source>
</evidence>
<sequence>MAVAAVAPTLVSDTADVLGRRPVYLASLTLYAAANVGIALSKSYAALLGLRVLQALSISGTISTAYGVITDVASPAERGTFASVMAFAITIAPSFGPILSGSISYAAGWTWIFWFLSIAAGLCLAIMVFLLPETSRNVVGNDSIPPPKLLRLPFPNVMRHWKQEEKSEKVERKLPNPLKSLMIHTRRDNMVIVLAYGLYYVVYTCMNAALSVLFIDIYDLNQWQTGLIYLPFGLGGTASAFMSGPLLDTAYRRARTQRGLPSDRVLRDNLDISPVEKARLSVMWAPMIMTVCSVMAFGWVLHFHLHIAIPLSLQFIAGLAMQLDSSVYNVLLVDKNHRTPAAATASSNIVRCALAAITVSFLQRLIDSLGIGWTFTFMSGLCVISTGLFLVDYYRGTVWRQQALGLTISQEDHSRDEGRSGYQASDHENPVSGAFICTRERSGN</sequence>
<organism evidence="8 9">
    <name type="scientific">Colletotrichum orchidophilum</name>
    <dbReference type="NCBI Taxonomy" id="1209926"/>
    <lineage>
        <taxon>Eukaryota</taxon>
        <taxon>Fungi</taxon>
        <taxon>Dikarya</taxon>
        <taxon>Ascomycota</taxon>
        <taxon>Pezizomycotina</taxon>
        <taxon>Sordariomycetes</taxon>
        <taxon>Hypocreomycetidae</taxon>
        <taxon>Glomerellales</taxon>
        <taxon>Glomerellaceae</taxon>
        <taxon>Colletotrichum</taxon>
    </lineage>
</organism>
<keyword evidence="9" id="KW-1185">Reference proteome</keyword>
<comment type="caution">
    <text evidence="8">The sequence shown here is derived from an EMBL/GenBank/DDBJ whole genome shotgun (WGS) entry which is preliminary data.</text>
</comment>
<dbReference type="STRING" id="1209926.A0A1G4BED0"/>
<proteinExistence type="predicted"/>
<evidence type="ECO:0000259" key="7">
    <source>
        <dbReference type="PROSITE" id="PS50850"/>
    </source>
</evidence>
<dbReference type="Gene3D" id="1.20.1250.20">
    <property type="entry name" value="MFS general substrate transporter like domains"/>
    <property type="match status" value="1"/>
</dbReference>
<feature type="transmembrane region" description="Helical" evidence="6">
    <location>
        <begin position="111"/>
        <end position="131"/>
    </location>
</feature>
<feature type="transmembrane region" description="Helical" evidence="6">
    <location>
        <begin position="46"/>
        <end position="69"/>
    </location>
</feature>
<evidence type="ECO:0000256" key="3">
    <source>
        <dbReference type="ARBA" id="ARBA00022989"/>
    </source>
</evidence>
<evidence type="ECO:0000313" key="9">
    <source>
        <dbReference type="Proteomes" id="UP000176998"/>
    </source>
</evidence>
<dbReference type="Pfam" id="PF07690">
    <property type="entry name" value="MFS_1"/>
    <property type="match status" value="1"/>
</dbReference>
<dbReference type="PANTHER" id="PTHR23502">
    <property type="entry name" value="MAJOR FACILITATOR SUPERFAMILY"/>
    <property type="match status" value="1"/>
</dbReference>
<dbReference type="InterPro" id="IPR005829">
    <property type="entry name" value="Sugar_transporter_CS"/>
</dbReference>
<dbReference type="GO" id="GO:0140115">
    <property type="term" value="P:export across plasma membrane"/>
    <property type="evidence" value="ECO:0007669"/>
    <property type="project" value="UniProtKB-ARBA"/>
</dbReference>
<feature type="region of interest" description="Disordered" evidence="5">
    <location>
        <begin position="410"/>
        <end position="429"/>
    </location>
</feature>
<dbReference type="OrthoDB" id="440553at2759"/>
<name>A0A1G4BED0_9PEZI</name>
<dbReference type="Proteomes" id="UP000176998">
    <property type="component" value="Unassembled WGS sequence"/>
</dbReference>
<dbReference type="PROSITE" id="PS50850">
    <property type="entry name" value="MFS"/>
    <property type="match status" value="1"/>
</dbReference>
<dbReference type="InterPro" id="IPR036259">
    <property type="entry name" value="MFS_trans_sf"/>
</dbReference>
<feature type="transmembrane region" description="Helical" evidence="6">
    <location>
        <begin position="81"/>
        <end position="99"/>
    </location>
</feature>
<feature type="transmembrane region" description="Helical" evidence="6">
    <location>
        <begin position="227"/>
        <end position="247"/>
    </location>
</feature>
<comment type="subcellular location">
    <subcellularLocation>
        <location evidence="1">Membrane</location>
        <topology evidence="1">Multi-pass membrane protein</topology>
    </subcellularLocation>
</comment>
<evidence type="ECO:0000256" key="1">
    <source>
        <dbReference type="ARBA" id="ARBA00004141"/>
    </source>
</evidence>
<accession>A0A1G4BED0</accession>
<dbReference type="GO" id="GO:0022857">
    <property type="term" value="F:transmembrane transporter activity"/>
    <property type="evidence" value="ECO:0007669"/>
    <property type="project" value="InterPro"/>
</dbReference>
<keyword evidence="3 6" id="KW-1133">Transmembrane helix</keyword>